<protein>
    <submittedName>
        <fullName evidence="1">Uncharacterized protein</fullName>
    </submittedName>
</protein>
<sequence length="88" mass="9298">MALVVETVGIGKMGIVHADFGCLLVHKNGKLFLAPCQMDSQRTGRIVSGNQHDAVKQVDNAQLLVPGKGRRGSGTAGIKLIANIDDFV</sequence>
<name>A0A645I5T7_9ZZZZ</name>
<reference evidence="1" key="1">
    <citation type="submission" date="2019-08" db="EMBL/GenBank/DDBJ databases">
        <authorList>
            <person name="Kucharzyk K."/>
            <person name="Murdoch R.W."/>
            <person name="Higgins S."/>
            <person name="Loffler F."/>
        </authorList>
    </citation>
    <scope>NUCLEOTIDE SEQUENCE</scope>
</reference>
<gene>
    <name evidence="1" type="ORF">SDC9_193840</name>
</gene>
<proteinExistence type="predicted"/>
<dbReference type="AlphaFoldDB" id="A0A645I5T7"/>
<dbReference type="EMBL" id="VSSQ01106770">
    <property type="protein sequence ID" value="MPN46256.1"/>
    <property type="molecule type" value="Genomic_DNA"/>
</dbReference>
<evidence type="ECO:0000313" key="1">
    <source>
        <dbReference type="EMBL" id="MPN46256.1"/>
    </source>
</evidence>
<organism evidence="1">
    <name type="scientific">bioreactor metagenome</name>
    <dbReference type="NCBI Taxonomy" id="1076179"/>
    <lineage>
        <taxon>unclassified sequences</taxon>
        <taxon>metagenomes</taxon>
        <taxon>ecological metagenomes</taxon>
    </lineage>
</organism>
<accession>A0A645I5T7</accession>
<comment type="caution">
    <text evidence="1">The sequence shown here is derived from an EMBL/GenBank/DDBJ whole genome shotgun (WGS) entry which is preliminary data.</text>
</comment>